<feature type="transmembrane region" description="Helical" evidence="1">
    <location>
        <begin position="96"/>
        <end position="114"/>
    </location>
</feature>
<dbReference type="EMBL" id="VSSQ01018643">
    <property type="protein sequence ID" value="MPM62008.1"/>
    <property type="molecule type" value="Genomic_DNA"/>
</dbReference>
<feature type="transmembrane region" description="Helical" evidence="1">
    <location>
        <begin position="154"/>
        <end position="178"/>
    </location>
</feature>
<organism evidence="2">
    <name type="scientific">bioreactor metagenome</name>
    <dbReference type="NCBI Taxonomy" id="1076179"/>
    <lineage>
        <taxon>unclassified sequences</taxon>
        <taxon>metagenomes</taxon>
        <taxon>ecological metagenomes</taxon>
    </lineage>
</organism>
<name>A0A645BAC5_9ZZZZ</name>
<feature type="transmembrane region" description="Helical" evidence="1">
    <location>
        <begin position="126"/>
        <end position="148"/>
    </location>
</feature>
<evidence type="ECO:0008006" key="3">
    <source>
        <dbReference type="Google" id="ProtNLM"/>
    </source>
</evidence>
<proteinExistence type="predicted"/>
<sequence>MKEEQVFKPEVELIEVPPAKDTHRWVAITALLLAIGVILHTISPNIGGVTPNWTIAMYSITIGLTNPSFSQSLGIGFVAGLTLVPSSKSAFPLGNIASELTGAFVAALVVKSMLKMGLANFRFRPYLTGFLATMASGSVFTFILKLILSLPMHVYIYAMLPVVATVAVLNGFITQVLFAPAQKLFFIQGARKK</sequence>
<keyword evidence="1" id="KW-0812">Transmembrane</keyword>
<keyword evidence="1" id="KW-1133">Transmembrane helix</keyword>
<protein>
    <recommendedName>
        <fullName evidence="3">Tryptophan transport protein</fullName>
    </recommendedName>
</protein>
<feature type="transmembrane region" description="Helical" evidence="1">
    <location>
        <begin position="25"/>
        <end position="43"/>
    </location>
</feature>
<keyword evidence="1" id="KW-0472">Membrane</keyword>
<feature type="transmembrane region" description="Helical" evidence="1">
    <location>
        <begin position="55"/>
        <end position="84"/>
    </location>
</feature>
<gene>
    <name evidence="2" type="ORF">SDC9_108873</name>
</gene>
<reference evidence="2" key="1">
    <citation type="submission" date="2019-08" db="EMBL/GenBank/DDBJ databases">
        <authorList>
            <person name="Kucharzyk K."/>
            <person name="Murdoch R.W."/>
            <person name="Higgins S."/>
            <person name="Loffler F."/>
        </authorList>
    </citation>
    <scope>NUCLEOTIDE SEQUENCE</scope>
</reference>
<evidence type="ECO:0000313" key="2">
    <source>
        <dbReference type="EMBL" id="MPM62008.1"/>
    </source>
</evidence>
<accession>A0A645BAC5</accession>
<evidence type="ECO:0000256" key="1">
    <source>
        <dbReference type="SAM" id="Phobius"/>
    </source>
</evidence>
<dbReference type="Pfam" id="PF17099">
    <property type="entry name" value="TrpP"/>
    <property type="match status" value="1"/>
</dbReference>
<dbReference type="AlphaFoldDB" id="A0A645BAC5"/>
<dbReference type="InterPro" id="IPR031360">
    <property type="entry name" value="TrpP"/>
</dbReference>
<comment type="caution">
    <text evidence="2">The sequence shown here is derived from an EMBL/GenBank/DDBJ whole genome shotgun (WGS) entry which is preliminary data.</text>
</comment>